<dbReference type="AlphaFoldDB" id="A0A9W9TZ40"/>
<keyword evidence="2" id="KW-1185">Reference proteome</keyword>
<sequence>MLETEAKPGSVDARTSTANYGRRSLVSALKGRRDAPDFHGLSYPEPFWAYPGIRAPSLWAVGICSKLRSHGIMEDDWHREGDYEWDLGGLFTS</sequence>
<dbReference type="EMBL" id="JAPQKS010000001">
    <property type="protein sequence ID" value="KAJ5249244.1"/>
    <property type="molecule type" value="Genomic_DNA"/>
</dbReference>
<accession>A0A9W9TZ40</accession>
<dbReference type="GeneID" id="83197295"/>
<evidence type="ECO:0000313" key="1">
    <source>
        <dbReference type="EMBL" id="KAJ5249244.1"/>
    </source>
</evidence>
<proteinExistence type="predicted"/>
<organism evidence="1 2">
    <name type="scientific">Penicillium chermesinum</name>
    <dbReference type="NCBI Taxonomy" id="63820"/>
    <lineage>
        <taxon>Eukaryota</taxon>
        <taxon>Fungi</taxon>
        <taxon>Dikarya</taxon>
        <taxon>Ascomycota</taxon>
        <taxon>Pezizomycotina</taxon>
        <taxon>Eurotiomycetes</taxon>
        <taxon>Eurotiomycetidae</taxon>
        <taxon>Eurotiales</taxon>
        <taxon>Aspergillaceae</taxon>
        <taxon>Penicillium</taxon>
    </lineage>
</organism>
<dbReference type="RefSeq" id="XP_058336023.1">
    <property type="nucleotide sequence ID" value="XM_058469992.1"/>
</dbReference>
<comment type="caution">
    <text evidence="1">The sequence shown here is derived from an EMBL/GenBank/DDBJ whole genome shotgun (WGS) entry which is preliminary data.</text>
</comment>
<protein>
    <submittedName>
        <fullName evidence="1">Uncharacterized protein</fullName>
    </submittedName>
</protein>
<reference evidence="1" key="1">
    <citation type="submission" date="2022-11" db="EMBL/GenBank/DDBJ databases">
        <authorList>
            <person name="Petersen C."/>
        </authorList>
    </citation>
    <scope>NUCLEOTIDE SEQUENCE</scope>
    <source>
        <strain evidence="1">IBT 19713</strain>
    </source>
</reference>
<evidence type="ECO:0000313" key="2">
    <source>
        <dbReference type="Proteomes" id="UP001150941"/>
    </source>
</evidence>
<name>A0A9W9TZ40_9EURO</name>
<gene>
    <name evidence="1" type="ORF">N7468_000695</name>
</gene>
<reference evidence="1" key="2">
    <citation type="journal article" date="2023" name="IMA Fungus">
        <title>Comparative genomic study of the Penicillium genus elucidates a diverse pangenome and 15 lateral gene transfer events.</title>
        <authorList>
            <person name="Petersen C."/>
            <person name="Sorensen T."/>
            <person name="Nielsen M.R."/>
            <person name="Sondergaard T.E."/>
            <person name="Sorensen J.L."/>
            <person name="Fitzpatrick D.A."/>
            <person name="Frisvad J.C."/>
            <person name="Nielsen K.L."/>
        </authorList>
    </citation>
    <scope>NUCLEOTIDE SEQUENCE</scope>
    <source>
        <strain evidence="1">IBT 19713</strain>
    </source>
</reference>
<dbReference type="Proteomes" id="UP001150941">
    <property type="component" value="Unassembled WGS sequence"/>
</dbReference>